<protein>
    <submittedName>
        <fullName evidence="2">Nuclear transport factor 2 family protein</fullName>
    </submittedName>
</protein>
<evidence type="ECO:0000313" key="2">
    <source>
        <dbReference type="EMBL" id="TWX69058.1"/>
    </source>
</evidence>
<dbReference type="AlphaFoldDB" id="A0A5C6QK70"/>
<dbReference type="Proteomes" id="UP000321917">
    <property type="component" value="Unassembled WGS sequence"/>
</dbReference>
<evidence type="ECO:0000313" key="1">
    <source>
        <dbReference type="EMBL" id="TWX60179.1"/>
    </source>
</evidence>
<organism evidence="2 4">
    <name type="scientific">Colwellia hornerae</name>
    <dbReference type="NCBI Taxonomy" id="89402"/>
    <lineage>
        <taxon>Bacteria</taxon>
        <taxon>Pseudomonadati</taxon>
        <taxon>Pseudomonadota</taxon>
        <taxon>Gammaproteobacteria</taxon>
        <taxon>Alteromonadales</taxon>
        <taxon>Colwelliaceae</taxon>
        <taxon>Colwellia</taxon>
    </lineage>
</organism>
<dbReference type="RefSeq" id="WP_146799433.1">
    <property type="nucleotide sequence ID" value="NZ_VOLP01000011.1"/>
</dbReference>
<dbReference type="InterPro" id="IPR009959">
    <property type="entry name" value="Cyclase_SnoaL-like"/>
</dbReference>
<dbReference type="GO" id="GO:0030638">
    <property type="term" value="P:polyketide metabolic process"/>
    <property type="evidence" value="ECO:0007669"/>
    <property type="project" value="InterPro"/>
</dbReference>
<dbReference type="EMBL" id="VOLR01000010">
    <property type="protein sequence ID" value="TWX60179.1"/>
    <property type="molecule type" value="Genomic_DNA"/>
</dbReference>
<comment type="caution">
    <text evidence="2">The sequence shown here is derived from an EMBL/GenBank/DDBJ whole genome shotgun (WGS) entry which is preliminary data.</text>
</comment>
<reference evidence="2 4" key="1">
    <citation type="submission" date="2019-07" db="EMBL/GenBank/DDBJ databases">
        <title>Genomes of sea-ice associated Colwellia species.</title>
        <authorList>
            <person name="Bowman J.P."/>
        </authorList>
    </citation>
    <scope>NUCLEOTIDE SEQUENCE [LARGE SCALE GENOMIC DNA]</scope>
    <source>
        <strain evidence="1 3">ACAM 607</strain>
        <strain evidence="2 4">IC036</strain>
    </source>
</reference>
<dbReference type="InterPro" id="IPR032710">
    <property type="entry name" value="NTF2-like_dom_sf"/>
</dbReference>
<accession>A0A5C6QK70</accession>
<dbReference type="Proteomes" id="UP000321525">
    <property type="component" value="Unassembled WGS sequence"/>
</dbReference>
<sequence length="369" mass="41866">MSSTLKNTITQVHWQPLTKLLNPSGEKQQNLDGFDEEFIDIVDYIIRITHRIWEQKNVGLCYKYYSDICPVFTLGGYFECVEQVVQGTLKTIAAFPDRSLIGENVIWKEEDDNTYYSSHLITSIMTNTGNSDFGLATNKTGRVTTIADCVCFENRIIKEWLVRDNSFLIAQLGIDLIDAAIHFSKLVQNDTFNTWYSDEFDRVRKKEHRAPLGFSDKSWTVESFVQSWAQTIFNQKQFSTLTDFYHVAAAQQWPGGRKSTGLAQISGTIIQWLAQCPDAKMTIDHVAVVGFDGDTIDIALRWSVAGTYSPHIERLASLKGSQFFVLGCTHLRVQNQKIIKEVTVFDEISLYANMIRESGKSLPLLQEGA</sequence>
<dbReference type="Pfam" id="PF07366">
    <property type="entry name" value="SnoaL"/>
    <property type="match status" value="1"/>
</dbReference>
<dbReference type="OrthoDB" id="2769928at2"/>
<name>A0A5C6QK70_9GAMM</name>
<dbReference type="SUPFAM" id="SSF54427">
    <property type="entry name" value="NTF2-like"/>
    <property type="match status" value="2"/>
</dbReference>
<evidence type="ECO:0000313" key="4">
    <source>
        <dbReference type="Proteomes" id="UP000321917"/>
    </source>
</evidence>
<keyword evidence="3" id="KW-1185">Reference proteome</keyword>
<dbReference type="Gene3D" id="3.10.450.50">
    <property type="match status" value="2"/>
</dbReference>
<evidence type="ECO:0000313" key="3">
    <source>
        <dbReference type="Proteomes" id="UP000321525"/>
    </source>
</evidence>
<dbReference type="EMBL" id="VOLQ01000009">
    <property type="protein sequence ID" value="TWX69058.1"/>
    <property type="molecule type" value="Genomic_DNA"/>
</dbReference>
<proteinExistence type="predicted"/>
<gene>
    <name evidence="1" type="ORF">ESZ26_08695</name>
    <name evidence="2" type="ORF">ESZ27_06735</name>
</gene>